<dbReference type="PANTHER" id="PTHR30011">
    <property type="entry name" value="ALKANESULFONATE MONOOXYGENASE-RELATED"/>
    <property type="match status" value="1"/>
</dbReference>
<dbReference type="KEGG" id="apuu:APUU_60958S"/>
<dbReference type="PANTHER" id="PTHR30011:SF30">
    <property type="entry name" value="XENOBIOTIC COMPOUND MONOOXYGENASE, DSZA FAMILY (AFU_ORTHOLOGUE AFUA_6G01920)"/>
    <property type="match status" value="1"/>
</dbReference>
<protein>
    <recommendedName>
        <fullName evidence="2">Luciferase-like domain-containing protein</fullName>
    </recommendedName>
</protein>
<reference evidence="3" key="2">
    <citation type="submission" date="2021-02" db="EMBL/GenBank/DDBJ databases">
        <title>Aspergillus puulaauensis MK2 genome sequence.</title>
        <authorList>
            <person name="Futagami T."/>
            <person name="Mori K."/>
            <person name="Kadooka C."/>
            <person name="Tanaka T."/>
        </authorList>
    </citation>
    <scope>NUCLEOTIDE SEQUENCE</scope>
    <source>
        <strain evidence="3">MK2</strain>
    </source>
</reference>
<dbReference type="AlphaFoldDB" id="A0A7R8ASM8"/>
<dbReference type="GO" id="GO:0004497">
    <property type="term" value="F:monooxygenase activity"/>
    <property type="evidence" value="ECO:0007669"/>
    <property type="project" value="InterPro"/>
</dbReference>
<dbReference type="EMBL" id="AP024448">
    <property type="protein sequence ID" value="BCS27910.1"/>
    <property type="molecule type" value="Genomic_DNA"/>
</dbReference>
<dbReference type="InterPro" id="IPR016215">
    <property type="entry name" value="NTA_MOA"/>
</dbReference>
<dbReference type="InterPro" id="IPR051260">
    <property type="entry name" value="Diverse_substr_monoxygenases"/>
</dbReference>
<dbReference type="InterPro" id="IPR036661">
    <property type="entry name" value="Luciferase-like_sf"/>
</dbReference>
<sequence>MSGNAANNVDLSRKQILLNAFDMSTVGHLSPGQWKDPDDRSATKRSLDYWTNLAKLLERGNFNALFLADVLGGYDTYESKADNAIRRAAQWPMTDPVIPISAMAAVTKNLAFAITSSTSFEAPFVLAKRFATLDHLTNGRIGWNIVTSWNKTTFKALGFPQGIEHDERYAQAQEYLRALYKLWEGSWADDALSPDPERDVYVNPEKVRQINHSGKYYHLESRFIVDPSPQRTPFLFQAGTSSAGSAFAATHAEAIFVSSHSPEVLRPKIDKIRGQAAELGRDPRSLKFFATLTPIIGRTDEEAREKHDRARKYASTVGALALFSGWSGIDMSKIPIDQEISTADSEEAFKVTSTLSSLSANSVDIPRWTPRLVAEHVSLGGLGPLVVGSPSTVADTMERWMSEAGLDGFNIGYVTTPGTFEDVVDLLIPELQRRGVYPSQAKEGLTAREKIYGQGQSKLRDDHIGSRYKYDVYKEDQSGG</sequence>
<accession>A0A7R8ASM8</accession>
<dbReference type="Proteomes" id="UP000654913">
    <property type="component" value="Chromosome 6"/>
</dbReference>
<evidence type="ECO:0000313" key="3">
    <source>
        <dbReference type="EMBL" id="BCS27910.1"/>
    </source>
</evidence>
<dbReference type="InterPro" id="IPR011251">
    <property type="entry name" value="Luciferase-like_dom"/>
</dbReference>
<dbReference type="NCBIfam" id="TIGR03860">
    <property type="entry name" value="FMN_nitrolo"/>
    <property type="match status" value="1"/>
</dbReference>
<dbReference type="PIRSF" id="PIRSF000337">
    <property type="entry name" value="NTA_MOA"/>
    <property type="match status" value="1"/>
</dbReference>
<dbReference type="GO" id="GO:0016705">
    <property type="term" value="F:oxidoreductase activity, acting on paired donors, with incorporation or reduction of molecular oxygen"/>
    <property type="evidence" value="ECO:0007669"/>
    <property type="project" value="InterPro"/>
</dbReference>
<dbReference type="RefSeq" id="XP_041560096.1">
    <property type="nucleotide sequence ID" value="XM_041694247.1"/>
</dbReference>
<dbReference type="Gene3D" id="3.20.20.30">
    <property type="entry name" value="Luciferase-like domain"/>
    <property type="match status" value="1"/>
</dbReference>
<dbReference type="OrthoDB" id="8922241at2759"/>
<organism evidence="3 4">
    <name type="scientific">Aspergillus puulaauensis</name>
    <dbReference type="NCBI Taxonomy" id="1220207"/>
    <lineage>
        <taxon>Eukaryota</taxon>
        <taxon>Fungi</taxon>
        <taxon>Dikarya</taxon>
        <taxon>Ascomycota</taxon>
        <taxon>Pezizomycotina</taxon>
        <taxon>Eurotiomycetes</taxon>
        <taxon>Eurotiomycetidae</taxon>
        <taxon>Eurotiales</taxon>
        <taxon>Aspergillaceae</taxon>
        <taxon>Aspergillus</taxon>
    </lineage>
</organism>
<evidence type="ECO:0000259" key="2">
    <source>
        <dbReference type="Pfam" id="PF00296"/>
    </source>
</evidence>
<dbReference type="SUPFAM" id="SSF51679">
    <property type="entry name" value="Bacterial luciferase-like"/>
    <property type="match status" value="1"/>
</dbReference>
<keyword evidence="4" id="KW-1185">Reference proteome</keyword>
<comment type="similarity">
    <text evidence="1">Belongs to the NtaA/SnaA/DszA monooxygenase family.</text>
</comment>
<gene>
    <name evidence="3" type="ORF">APUU_60958S</name>
</gene>
<evidence type="ECO:0000313" key="4">
    <source>
        <dbReference type="Proteomes" id="UP000654913"/>
    </source>
</evidence>
<dbReference type="GeneID" id="64977907"/>
<dbReference type="Pfam" id="PF00296">
    <property type="entry name" value="Bac_luciferase"/>
    <property type="match status" value="1"/>
</dbReference>
<evidence type="ECO:0000256" key="1">
    <source>
        <dbReference type="ARBA" id="ARBA00033748"/>
    </source>
</evidence>
<proteinExistence type="inferred from homology"/>
<reference evidence="3" key="1">
    <citation type="submission" date="2021-01" db="EMBL/GenBank/DDBJ databases">
        <authorList>
            <consortium name="Aspergillus puulaauensis MK2 genome sequencing consortium"/>
            <person name="Kazuki M."/>
            <person name="Futagami T."/>
        </authorList>
    </citation>
    <scope>NUCLEOTIDE SEQUENCE</scope>
    <source>
        <strain evidence="3">MK2</strain>
    </source>
</reference>
<name>A0A7R8ASM8_9EURO</name>
<feature type="domain" description="Luciferase-like" evidence="2">
    <location>
        <begin position="40"/>
        <end position="406"/>
    </location>
</feature>